<comment type="caution">
    <text evidence="7">The sequence shown here is derived from an EMBL/GenBank/DDBJ whole genome shotgun (WGS) entry which is preliminary data.</text>
</comment>
<accession>A0A542E4D6</accession>
<dbReference type="SUPFAM" id="SSF64518">
    <property type="entry name" value="Phase 1 flagellin"/>
    <property type="match status" value="1"/>
</dbReference>
<evidence type="ECO:0000256" key="2">
    <source>
        <dbReference type="ARBA" id="ARBA00005709"/>
    </source>
</evidence>
<sequence length="295" mass="30395">MTINRVTQRMMVTSSLAGLQNSLATVARTQEQLSSGRALNRPSDDPSGTDTAMRLRQSLAATTQYARNAQDGTGWLDQADTALGSVGDQLLHAQDLITQGVNGAMTQSARDALSSQLQSLRTGILGDANTTYLGRPIFGGVTGGTKAYDATGTYVGTPGAVNRTVADGMTVRVDVDGPSVLGSGAGSVFDHLDAAAAAVSSGDVAGMQAALTAVQADFQRVTDAHALVGSTTNQITSAVSAAQTRQTSLTSSLQDIENTDLPKAAMDLQLQTVAYQAALGAASKALQPSLMEFLR</sequence>
<dbReference type="EMBL" id="VFMN01000001">
    <property type="protein sequence ID" value="TQJ10177.1"/>
    <property type="molecule type" value="Genomic_DNA"/>
</dbReference>
<dbReference type="Pfam" id="PF00700">
    <property type="entry name" value="Flagellin_C"/>
    <property type="match status" value="1"/>
</dbReference>
<keyword evidence="3" id="KW-0975">Bacterial flagellum</keyword>
<keyword evidence="7" id="KW-0282">Flagellum</keyword>
<feature type="region of interest" description="Disordered" evidence="4">
    <location>
        <begin position="31"/>
        <end position="50"/>
    </location>
</feature>
<name>A0A542E4D6_9MICO</name>
<evidence type="ECO:0000256" key="4">
    <source>
        <dbReference type="SAM" id="MobiDB-lite"/>
    </source>
</evidence>
<dbReference type="GO" id="GO:0009424">
    <property type="term" value="C:bacterial-type flagellum hook"/>
    <property type="evidence" value="ECO:0007669"/>
    <property type="project" value="InterPro"/>
</dbReference>
<dbReference type="InterPro" id="IPR001029">
    <property type="entry name" value="Flagellin_N"/>
</dbReference>
<feature type="domain" description="Flagellin N-terminal" evidence="5">
    <location>
        <begin position="9"/>
        <end position="140"/>
    </location>
</feature>
<dbReference type="GO" id="GO:0005198">
    <property type="term" value="F:structural molecule activity"/>
    <property type="evidence" value="ECO:0007669"/>
    <property type="project" value="InterPro"/>
</dbReference>
<keyword evidence="8" id="KW-1185">Reference proteome</keyword>
<dbReference type="Gene3D" id="1.20.1330.10">
    <property type="entry name" value="f41 fragment of flagellin, N-terminal domain"/>
    <property type="match status" value="1"/>
</dbReference>
<dbReference type="PANTHER" id="PTHR42792">
    <property type="entry name" value="FLAGELLIN"/>
    <property type="match status" value="1"/>
</dbReference>
<comment type="similarity">
    <text evidence="2">Belongs to the bacterial flagellin family.</text>
</comment>
<evidence type="ECO:0000259" key="6">
    <source>
        <dbReference type="Pfam" id="PF00700"/>
    </source>
</evidence>
<proteinExistence type="inferred from homology"/>
<gene>
    <name evidence="7" type="ORF">FB458_3296</name>
</gene>
<dbReference type="InterPro" id="IPR013384">
    <property type="entry name" value="Flagell_FlgL"/>
</dbReference>
<dbReference type="RefSeq" id="WP_141849440.1">
    <property type="nucleotide sequence ID" value="NZ_BAAAPR010000022.1"/>
</dbReference>
<evidence type="ECO:0000256" key="3">
    <source>
        <dbReference type="ARBA" id="ARBA00023143"/>
    </source>
</evidence>
<keyword evidence="7" id="KW-0966">Cell projection</keyword>
<dbReference type="InterPro" id="IPR046358">
    <property type="entry name" value="Flagellin_C"/>
</dbReference>
<dbReference type="Pfam" id="PF00669">
    <property type="entry name" value="Flagellin_N"/>
    <property type="match status" value="1"/>
</dbReference>
<evidence type="ECO:0000313" key="8">
    <source>
        <dbReference type="Proteomes" id="UP000317893"/>
    </source>
</evidence>
<organism evidence="7 8">
    <name type="scientific">Lapillicoccus jejuensis</name>
    <dbReference type="NCBI Taxonomy" id="402171"/>
    <lineage>
        <taxon>Bacteria</taxon>
        <taxon>Bacillati</taxon>
        <taxon>Actinomycetota</taxon>
        <taxon>Actinomycetes</taxon>
        <taxon>Micrococcales</taxon>
        <taxon>Intrasporangiaceae</taxon>
        <taxon>Lapillicoccus</taxon>
    </lineage>
</organism>
<dbReference type="AlphaFoldDB" id="A0A542E4D6"/>
<reference evidence="7 8" key="1">
    <citation type="submission" date="2019-06" db="EMBL/GenBank/DDBJ databases">
        <title>Sequencing the genomes of 1000 actinobacteria strains.</title>
        <authorList>
            <person name="Klenk H.-P."/>
        </authorList>
    </citation>
    <scope>NUCLEOTIDE SEQUENCE [LARGE SCALE GENOMIC DNA]</scope>
    <source>
        <strain evidence="7 8">DSM 18607</strain>
    </source>
</reference>
<dbReference type="GO" id="GO:0071973">
    <property type="term" value="P:bacterial-type flagellum-dependent cell motility"/>
    <property type="evidence" value="ECO:0007669"/>
    <property type="project" value="InterPro"/>
</dbReference>
<evidence type="ECO:0000313" key="7">
    <source>
        <dbReference type="EMBL" id="TQJ10177.1"/>
    </source>
</evidence>
<evidence type="ECO:0000259" key="5">
    <source>
        <dbReference type="Pfam" id="PF00669"/>
    </source>
</evidence>
<keyword evidence="7" id="KW-0969">Cilium</keyword>
<dbReference type="OrthoDB" id="9758307at2"/>
<dbReference type="PANTHER" id="PTHR42792:SF1">
    <property type="entry name" value="FLAGELLAR HOOK-ASSOCIATED PROTEIN 3"/>
    <property type="match status" value="1"/>
</dbReference>
<dbReference type="Proteomes" id="UP000317893">
    <property type="component" value="Unassembled WGS sequence"/>
</dbReference>
<protein>
    <submittedName>
        <fullName evidence="7">Flagellar hook-associated protein 3 FlgL</fullName>
    </submittedName>
</protein>
<evidence type="ECO:0000256" key="1">
    <source>
        <dbReference type="ARBA" id="ARBA00004365"/>
    </source>
</evidence>
<dbReference type="InterPro" id="IPR001492">
    <property type="entry name" value="Flagellin"/>
</dbReference>
<comment type="subcellular location">
    <subcellularLocation>
        <location evidence="1">Bacterial flagellum</location>
    </subcellularLocation>
</comment>
<feature type="domain" description="Flagellin C-terminal" evidence="6">
    <location>
        <begin position="212"/>
        <end position="294"/>
    </location>
</feature>
<dbReference type="NCBIfam" id="TIGR02550">
    <property type="entry name" value="flagell_flgL"/>
    <property type="match status" value="1"/>
</dbReference>